<accession>A0A6U4PDD1</accession>
<proteinExistence type="predicted"/>
<dbReference type="CDD" id="cd00755">
    <property type="entry name" value="YgdL_like"/>
    <property type="match status" value="1"/>
</dbReference>
<dbReference type="InterPro" id="IPR000594">
    <property type="entry name" value="ThiF_NAD_FAD-bd"/>
</dbReference>
<dbReference type="EMBL" id="HBGF01004169">
    <property type="protein sequence ID" value="CAD9093053.1"/>
    <property type="molecule type" value="Transcribed_RNA"/>
</dbReference>
<name>A0A6U4PDD1_NEODS</name>
<organism evidence="4">
    <name type="scientific">Neobodo designis</name>
    <name type="common">Flagellated protozoan</name>
    <name type="synonym">Bodo designis</name>
    <dbReference type="NCBI Taxonomy" id="312471"/>
    <lineage>
        <taxon>Eukaryota</taxon>
        <taxon>Discoba</taxon>
        <taxon>Euglenozoa</taxon>
        <taxon>Kinetoplastea</taxon>
        <taxon>Metakinetoplastina</taxon>
        <taxon>Neobodonida</taxon>
        <taxon>Neobodo</taxon>
    </lineage>
</organism>
<dbReference type="Pfam" id="PF00899">
    <property type="entry name" value="ThiF"/>
    <property type="match status" value="1"/>
</dbReference>
<dbReference type="GO" id="GO:0061503">
    <property type="term" value="F:tRNA threonylcarbamoyladenosine dehydratase"/>
    <property type="evidence" value="ECO:0007669"/>
    <property type="project" value="TreeGrafter"/>
</dbReference>
<protein>
    <recommendedName>
        <fullName evidence="2">THIF-type NAD/FAD binding fold domain-containing protein</fullName>
    </recommendedName>
</protein>
<evidence type="ECO:0000313" key="4">
    <source>
        <dbReference type="EMBL" id="CAD9093053.1"/>
    </source>
</evidence>
<dbReference type="EMBL" id="HBGF01004168">
    <property type="protein sequence ID" value="CAD9093051.1"/>
    <property type="molecule type" value="Transcribed_RNA"/>
</dbReference>
<reference evidence="4" key="1">
    <citation type="submission" date="2021-01" db="EMBL/GenBank/DDBJ databases">
        <authorList>
            <person name="Corre E."/>
            <person name="Pelletier E."/>
            <person name="Niang G."/>
            <person name="Scheremetjew M."/>
            <person name="Finn R."/>
            <person name="Kale V."/>
            <person name="Holt S."/>
            <person name="Cochrane G."/>
            <person name="Meng A."/>
            <person name="Brown T."/>
            <person name="Cohen L."/>
        </authorList>
    </citation>
    <scope>NUCLEOTIDE SEQUENCE</scope>
    <source>
        <strain evidence="4">CCAP 1951/1</strain>
    </source>
</reference>
<dbReference type="InterPro" id="IPR045886">
    <property type="entry name" value="ThiF/MoeB/HesA"/>
</dbReference>
<dbReference type="InterPro" id="IPR035985">
    <property type="entry name" value="Ubiquitin-activating_enz"/>
</dbReference>
<dbReference type="AlphaFoldDB" id="A0A6U4PDD1"/>
<dbReference type="GO" id="GO:0061504">
    <property type="term" value="P:cyclic threonylcarbamoyladenosine biosynthetic process"/>
    <property type="evidence" value="ECO:0007669"/>
    <property type="project" value="TreeGrafter"/>
</dbReference>
<dbReference type="PANTHER" id="PTHR43267">
    <property type="entry name" value="TRNA THREONYLCARBAMOYLADENOSINE DEHYDRATASE"/>
    <property type="match status" value="1"/>
</dbReference>
<evidence type="ECO:0000313" key="3">
    <source>
        <dbReference type="EMBL" id="CAD9093051.1"/>
    </source>
</evidence>
<feature type="domain" description="THIF-type NAD/FAD binding fold" evidence="2">
    <location>
        <begin position="11"/>
        <end position="169"/>
    </location>
</feature>
<feature type="region of interest" description="Disordered" evidence="1">
    <location>
        <begin position="250"/>
        <end position="295"/>
    </location>
</feature>
<evidence type="ECO:0000259" key="2">
    <source>
        <dbReference type="Pfam" id="PF00899"/>
    </source>
</evidence>
<dbReference type="PANTHER" id="PTHR43267:SF1">
    <property type="entry name" value="TRNA THREONYLCARBAMOYLADENOSINE DEHYDRATASE"/>
    <property type="match status" value="1"/>
</dbReference>
<dbReference type="SUPFAM" id="SSF69572">
    <property type="entry name" value="Activating enzymes of the ubiquitin-like proteins"/>
    <property type="match status" value="1"/>
</dbReference>
<dbReference type="GO" id="GO:0008641">
    <property type="term" value="F:ubiquitin-like modifier activating enzyme activity"/>
    <property type="evidence" value="ECO:0007669"/>
    <property type="project" value="InterPro"/>
</dbReference>
<sequence length="295" mass="31437">MEHQRRNGAIYERTAILLGDAGIVALQRANVLLVGVGGVGGHCAEALVRAGVGAITLCDHDVVSATNKNRQLIALDSTVGQAKVERLAARLADVNAQCHITAIDFFVTPEDMPSLLRRDAFTHVVDCIDSVECKTALLEAAVKFGFPTFMSGGAGGRLDPTLVKEGDLYETEGDALARMCRAELRKRGVGYGYIRAVYSVEKPLPPLAPVKQESGGRDRGINGTISYMPSLFGLHLAGMVVRHAVDPAAAEAKMAKSRKKRAAQERSDEERKKRDAAAKARRAGEGAGPPAEPPS</sequence>
<gene>
    <name evidence="3" type="ORF">NDES1114_LOCUS2885</name>
    <name evidence="4" type="ORF">NDES1114_LOCUS2886</name>
</gene>
<feature type="compositionally biased region" description="Basic and acidic residues" evidence="1">
    <location>
        <begin position="262"/>
        <end position="284"/>
    </location>
</feature>
<dbReference type="Gene3D" id="3.40.50.720">
    <property type="entry name" value="NAD(P)-binding Rossmann-like Domain"/>
    <property type="match status" value="1"/>
</dbReference>
<evidence type="ECO:0000256" key="1">
    <source>
        <dbReference type="SAM" id="MobiDB-lite"/>
    </source>
</evidence>